<organism evidence="2 3">
    <name type="scientific">Vanrija pseudolonga</name>
    <dbReference type="NCBI Taxonomy" id="143232"/>
    <lineage>
        <taxon>Eukaryota</taxon>
        <taxon>Fungi</taxon>
        <taxon>Dikarya</taxon>
        <taxon>Basidiomycota</taxon>
        <taxon>Agaricomycotina</taxon>
        <taxon>Tremellomycetes</taxon>
        <taxon>Trichosporonales</taxon>
        <taxon>Trichosporonaceae</taxon>
        <taxon>Vanrija</taxon>
    </lineage>
</organism>
<feature type="domain" description="Glycosyltransferase family 18 catalytic" evidence="1">
    <location>
        <begin position="347"/>
        <end position="465"/>
    </location>
</feature>
<protein>
    <submittedName>
        <fullName evidence="2">Alpha-1,6-mannosylglycoprotein 6-beta-N-acetylglucosaminyltransferase B</fullName>
    </submittedName>
</protein>
<sequence length="507" mass="57296">MVGSIRRLAYALLILAAVYTVGRVLRSSLDFSATPLTSGEGHSHALQHLTSAPKQIWNDEQGRYKWIAHAKLRQLTACLARGDCHPNADKIVVFASNFCHWALAERDAIPGGEQVWCQAMVGPSVRRERSDVQRDSFERSGFTLINAGPQDHHFLLDLYREVGENIVWILGDGGQPQDGRGVFGDIVKSEQLPDGVPAWKWFQFEYSPSEMDTIVGPATWRASAEPDMAKNLTIEWRGDTAVIHTEFDNLRVWSSEGDLPGQPPTSGWSAQDASTYVGWDLDMPDDFEVVPWSERPNRIWVLGKFPRYYTSYPAWPPAFYTAAHEELSKEFEGFEFVGSIRVEDAGQDKMDDVPSVIRNVGRKSPDEFDQELKNCKGLLGIGPPVNSPTPYRALAMGVAFINPHAILDWEFEGDKEQRRNMSRWDDGQHITMKGMPEPWVYQAERAVYDDFVGAIRKALSTQTRPARFARMSRGVYDRRLADIALRDWRQEVEIALERGIGRKGLLL</sequence>
<reference evidence="2" key="1">
    <citation type="submission" date="2023-10" db="EMBL/GenBank/DDBJ databases">
        <authorList>
            <person name="Noh H."/>
        </authorList>
    </citation>
    <scope>NUCLEOTIDE SEQUENCE</scope>
    <source>
        <strain evidence="2">DUCC4014</strain>
    </source>
</reference>
<name>A0AAF0YKM7_9TREE</name>
<dbReference type="RefSeq" id="XP_062632157.1">
    <property type="nucleotide sequence ID" value="XM_062776173.1"/>
</dbReference>
<dbReference type="Pfam" id="PF15024">
    <property type="entry name" value="Glyco_transf_18"/>
    <property type="match status" value="1"/>
</dbReference>
<dbReference type="EMBL" id="CP086720">
    <property type="protein sequence ID" value="WOO86131.1"/>
    <property type="molecule type" value="Genomic_DNA"/>
</dbReference>
<dbReference type="GO" id="GO:0030144">
    <property type="term" value="F:alpha-1,6-mannosylglycoprotein 6-beta-N-acetylglucosaminyltransferase activity"/>
    <property type="evidence" value="ECO:0007669"/>
    <property type="project" value="InterPro"/>
</dbReference>
<dbReference type="GeneID" id="87812780"/>
<proteinExistence type="predicted"/>
<dbReference type="InterPro" id="IPR026116">
    <property type="entry name" value="GT18_cat"/>
</dbReference>
<keyword evidence="3" id="KW-1185">Reference proteome</keyword>
<dbReference type="Proteomes" id="UP000827549">
    <property type="component" value="Chromosome 7"/>
</dbReference>
<dbReference type="AlphaFoldDB" id="A0AAF0YKM7"/>
<gene>
    <name evidence="2" type="primary">Mgat5b_1</name>
    <name evidence="2" type="ORF">LOC62_07G009619</name>
</gene>
<evidence type="ECO:0000313" key="2">
    <source>
        <dbReference type="EMBL" id="WOO86131.1"/>
    </source>
</evidence>
<accession>A0AAF0YKM7</accession>
<evidence type="ECO:0000259" key="1">
    <source>
        <dbReference type="Pfam" id="PF15024"/>
    </source>
</evidence>
<evidence type="ECO:0000313" key="3">
    <source>
        <dbReference type="Proteomes" id="UP000827549"/>
    </source>
</evidence>